<name>A0A1I1DTK0_9BACT</name>
<sequence>MRVLSSFFRTKKMLAVAILALFALGAKAQSSQVSKTKIKVVTIENGQKQTKEIIIDGETDPAAIQKVLKENGVNDVELPPLPPPPPQGAELPPPPQGAEGQELPPPPPHHFKKIIITKTADGDSTVKVEEGFWPEHHGGKRGGHHRHHPHHAADSAHTGKHGGHGHHHRHHHHGDSTVNQKRVVIIQQTSTSSNNSAAARKAAKNKEISLYPNPSTGLFSVSYSNPKATADLTLTITDAKGKEVRRETIKGSAGLYEANVNLTEQAKGTYIIVLTGDGSKKTKKVVIE</sequence>
<dbReference type="STRING" id="927664.SAMN05421780_101432"/>
<feature type="compositionally biased region" description="Basic residues" evidence="1">
    <location>
        <begin position="158"/>
        <end position="173"/>
    </location>
</feature>
<evidence type="ECO:0000256" key="2">
    <source>
        <dbReference type="SAM" id="SignalP"/>
    </source>
</evidence>
<feature type="domain" description="Secretion system C-terminal sorting" evidence="3">
    <location>
        <begin position="210"/>
        <end position="287"/>
    </location>
</feature>
<feature type="signal peptide" evidence="2">
    <location>
        <begin position="1"/>
        <end position="28"/>
    </location>
</feature>
<dbReference type="InterPro" id="IPR026444">
    <property type="entry name" value="Secre_tail"/>
</dbReference>
<dbReference type="EMBL" id="FOLE01000001">
    <property type="protein sequence ID" value="SFB77736.1"/>
    <property type="molecule type" value="Genomic_DNA"/>
</dbReference>
<dbReference type="Proteomes" id="UP000199514">
    <property type="component" value="Unassembled WGS sequence"/>
</dbReference>
<dbReference type="Pfam" id="PF18962">
    <property type="entry name" value="Por_Secre_tail"/>
    <property type="match status" value="1"/>
</dbReference>
<protein>
    <submittedName>
        <fullName evidence="4">Por secretion system C-terminal sorting domain-containing protein</fullName>
    </submittedName>
</protein>
<keyword evidence="5" id="KW-1185">Reference proteome</keyword>
<feature type="chain" id="PRO_5011617843" evidence="2">
    <location>
        <begin position="29"/>
        <end position="288"/>
    </location>
</feature>
<feature type="compositionally biased region" description="Basic residues" evidence="1">
    <location>
        <begin position="138"/>
        <end position="150"/>
    </location>
</feature>
<evidence type="ECO:0000259" key="3">
    <source>
        <dbReference type="Pfam" id="PF18962"/>
    </source>
</evidence>
<accession>A0A1I1DTK0</accession>
<dbReference type="OrthoDB" id="963292at2"/>
<evidence type="ECO:0000313" key="5">
    <source>
        <dbReference type="Proteomes" id="UP000199514"/>
    </source>
</evidence>
<evidence type="ECO:0000256" key="1">
    <source>
        <dbReference type="SAM" id="MobiDB-lite"/>
    </source>
</evidence>
<reference evidence="4 5" key="1">
    <citation type="submission" date="2016-10" db="EMBL/GenBank/DDBJ databases">
        <authorList>
            <person name="de Groot N.N."/>
        </authorList>
    </citation>
    <scope>NUCLEOTIDE SEQUENCE [LARGE SCALE GENOMIC DNA]</scope>
    <source>
        <strain evidence="4 5">DSM 6793</strain>
    </source>
</reference>
<organism evidence="4 5">
    <name type="scientific">Flexibacter flexilis DSM 6793</name>
    <dbReference type="NCBI Taxonomy" id="927664"/>
    <lineage>
        <taxon>Bacteria</taxon>
        <taxon>Pseudomonadati</taxon>
        <taxon>Bacteroidota</taxon>
        <taxon>Cytophagia</taxon>
        <taxon>Cytophagales</taxon>
        <taxon>Flexibacteraceae</taxon>
        <taxon>Flexibacter</taxon>
    </lineage>
</organism>
<proteinExistence type="predicted"/>
<dbReference type="AlphaFoldDB" id="A0A1I1DTK0"/>
<gene>
    <name evidence="4" type="ORF">SAMN05421780_101432</name>
</gene>
<dbReference type="RefSeq" id="WP_143083838.1">
    <property type="nucleotide sequence ID" value="NZ_FOLE01000001.1"/>
</dbReference>
<keyword evidence="2" id="KW-0732">Signal</keyword>
<feature type="compositionally biased region" description="Pro residues" evidence="1">
    <location>
        <begin position="79"/>
        <end position="96"/>
    </location>
</feature>
<dbReference type="NCBIfam" id="TIGR04183">
    <property type="entry name" value="Por_Secre_tail"/>
    <property type="match status" value="1"/>
</dbReference>
<feature type="region of interest" description="Disordered" evidence="1">
    <location>
        <begin position="74"/>
        <end position="111"/>
    </location>
</feature>
<evidence type="ECO:0000313" key="4">
    <source>
        <dbReference type="EMBL" id="SFB77736.1"/>
    </source>
</evidence>
<feature type="region of interest" description="Disordered" evidence="1">
    <location>
        <begin position="135"/>
        <end position="177"/>
    </location>
</feature>